<comment type="caution">
    <text evidence="2">The sequence shown here is derived from an EMBL/GenBank/DDBJ whole genome shotgun (WGS) entry which is preliminary data.</text>
</comment>
<feature type="domain" description="Alpha-amylase/branching enzyme C-terminal all beta" evidence="1">
    <location>
        <begin position="30"/>
        <end position="127"/>
    </location>
</feature>
<sequence length="130" mass="14851">HLFEIKDVNHIYTKESALYQDDYSWKGFTWLDLQDSQRSILSFARHDPQNGDSIIVAFNFTPVVREDYRLGVPFPGQYKEILNSDANKFGGSGVVNEGLISSQETAWHDQPQSIKFRLPPLSGVFLKKSD</sequence>
<reference evidence="2" key="1">
    <citation type="journal article" date="2014" name="Front. Microbiol.">
        <title>High frequency of phylogenetically diverse reductive dehalogenase-homologous genes in deep subseafloor sedimentary metagenomes.</title>
        <authorList>
            <person name="Kawai M."/>
            <person name="Futagami T."/>
            <person name="Toyoda A."/>
            <person name="Takaki Y."/>
            <person name="Nishi S."/>
            <person name="Hori S."/>
            <person name="Arai W."/>
            <person name="Tsubouchi T."/>
            <person name="Morono Y."/>
            <person name="Uchiyama I."/>
            <person name="Ito T."/>
            <person name="Fujiyama A."/>
            <person name="Inagaki F."/>
            <person name="Takami H."/>
        </authorList>
    </citation>
    <scope>NUCLEOTIDE SEQUENCE</scope>
    <source>
        <strain evidence="2">Expedition CK06-06</strain>
    </source>
</reference>
<protein>
    <recommendedName>
        <fullName evidence="1">Alpha-amylase/branching enzyme C-terminal all beta domain-containing protein</fullName>
    </recommendedName>
</protein>
<dbReference type="PANTHER" id="PTHR43651:SF3">
    <property type="entry name" value="1,4-ALPHA-GLUCAN-BRANCHING ENZYME"/>
    <property type="match status" value="1"/>
</dbReference>
<organism evidence="2">
    <name type="scientific">marine sediment metagenome</name>
    <dbReference type="NCBI Taxonomy" id="412755"/>
    <lineage>
        <taxon>unclassified sequences</taxon>
        <taxon>metagenomes</taxon>
        <taxon>ecological metagenomes</taxon>
    </lineage>
</organism>
<dbReference type="GO" id="GO:0003844">
    <property type="term" value="F:1,4-alpha-glucan branching enzyme activity"/>
    <property type="evidence" value="ECO:0007669"/>
    <property type="project" value="TreeGrafter"/>
</dbReference>
<name>X1V6S8_9ZZZZ</name>
<evidence type="ECO:0000259" key="1">
    <source>
        <dbReference type="Pfam" id="PF02806"/>
    </source>
</evidence>
<dbReference type="GO" id="GO:0005978">
    <property type="term" value="P:glycogen biosynthetic process"/>
    <property type="evidence" value="ECO:0007669"/>
    <property type="project" value="TreeGrafter"/>
</dbReference>
<evidence type="ECO:0000313" key="2">
    <source>
        <dbReference type="EMBL" id="GAJ08066.1"/>
    </source>
</evidence>
<dbReference type="Gene3D" id="2.60.40.1180">
    <property type="entry name" value="Golgi alpha-mannosidase II"/>
    <property type="match status" value="1"/>
</dbReference>
<dbReference type="InterPro" id="IPR006048">
    <property type="entry name" value="A-amylase/branching_C"/>
</dbReference>
<dbReference type="GO" id="GO:0005829">
    <property type="term" value="C:cytosol"/>
    <property type="evidence" value="ECO:0007669"/>
    <property type="project" value="TreeGrafter"/>
</dbReference>
<dbReference type="AlphaFoldDB" id="X1V6S8"/>
<accession>X1V6S8</accession>
<dbReference type="FunFam" id="2.60.40.1180:FF:000002">
    <property type="entry name" value="1,4-alpha-glucan branching enzyme GlgB"/>
    <property type="match status" value="1"/>
</dbReference>
<proteinExistence type="predicted"/>
<dbReference type="EMBL" id="BARW01027996">
    <property type="protein sequence ID" value="GAJ08066.1"/>
    <property type="molecule type" value="Genomic_DNA"/>
</dbReference>
<dbReference type="InterPro" id="IPR013780">
    <property type="entry name" value="Glyco_hydro_b"/>
</dbReference>
<gene>
    <name evidence="2" type="ORF">S12H4_45296</name>
</gene>
<dbReference type="Pfam" id="PF02806">
    <property type="entry name" value="Alpha-amylase_C"/>
    <property type="match status" value="1"/>
</dbReference>
<dbReference type="PANTHER" id="PTHR43651">
    <property type="entry name" value="1,4-ALPHA-GLUCAN-BRANCHING ENZYME"/>
    <property type="match status" value="1"/>
</dbReference>
<dbReference type="SUPFAM" id="SSF51011">
    <property type="entry name" value="Glycosyl hydrolase domain"/>
    <property type="match status" value="1"/>
</dbReference>
<feature type="non-terminal residue" evidence="2">
    <location>
        <position position="1"/>
    </location>
</feature>
<dbReference type="GO" id="GO:0043169">
    <property type="term" value="F:cation binding"/>
    <property type="evidence" value="ECO:0007669"/>
    <property type="project" value="InterPro"/>
</dbReference>